<name>A0AAV7WRP0_PLEWA</name>
<feature type="region of interest" description="Disordered" evidence="1">
    <location>
        <begin position="1"/>
        <end position="29"/>
    </location>
</feature>
<sequence length="83" mass="9231">MVEYSGRTARRHPRAGGANSSSCSSRAGRARIPAKHKPVVCMFKYALFHAVYLLRSGISVRLLFRADRGYELELYGVVSLDAE</sequence>
<keyword evidence="3" id="KW-1185">Reference proteome</keyword>
<dbReference type="AlphaFoldDB" id="A0AAV7WRP0"/>
<feature type="compositionally biased region" description="Low complexity" evidence="1">
    <location>
        <begin position="15"/>
        <end position="27"/>
    </location>
</feature>
<dbReference type="Proteomes" id="UP001066276">
    <property type="component" value="Chromosome 1_1"/>
</dbReference>
<proteinExistence type="predicted"/>
<gene>
    <name evidence="2" type="ORF">NDU88_003049</name>
</gene>
<protein>
    <submittedName>
        <fullName evidence="2">Uncharacterized protein</fullName>
    </submittedName>
</protein>
<dbReference type="EMBL" id="JANPWB010000001">
    <property type="protein sequence ID" value="KAJ1215440.1"/>
    <property type="molecule type" value="Genomic_DNA"/>
</dbReference>
<organism evidence="2 3">
    <name type="scientific">Pleurodeles waltl</name>
    <name type="common">Iberian ribbed newt</name>
    <dbReference type="NCBI Taxonomy" id="8319"/>
    <lineage>
        <taxon>Eukaryota</taxon>
        <taxon>Metazoa</taxon>
        <taxon>Chordata</taxon>
        <taxon>Craniata</taxon>
        <taxon>Vertebrata</taxon>
        <taxon>Euteleostomi</taxon>
        <taxon>Amphibia</taxon>
        <taxon>Batrachia</taxon>
        <taxon>Caudata</taxon>
        <taxon>Salamandroidea</taxon>
        <taxon>Salamandridae</taxon>
        <taxon>Pleurodelinae</taxon>
        <taxon>Pleurodeles</taxon>
    </lineage>
</organism>
<evidence type="ECO:0000256" key="1">
    <source>
        <dbReference type="SAM" id="MobiDB-lite"/>
    </source>
</evidence>
<evidence type="ECO:0000313" key="3">
    <source>
        <dbReference type="Proteomes" id="UP001066276"/>
    </source>
</evidence>
<comment type="caution">
    <text evidence="2">The sequence shown here is derived from an EMBL/GenBank/DDBJ whole genome shotgun (WGS) entry which is preliminary data.</text>
</comment>
<reference evidence="2" key="1">
    <citation type="journal article" date="2022" name="bioRxiv">
        <title>Sequencing and chromosome-scale assembly of the giantPleurodeles waltlgenome.</title>
        <authorList>
            <person name="Brown T."/>
            <person name="Elewa A."/>
            <person name="Iarovenko S."/>
            <person name="Subramanian E."/>
            <person name="Araus A.J."/>
            <person name="Petzold A."/>
            <person name="Susuki M."/>
            <person name="Suzuki K.-i.T."/>
            <person name="Hayashi T."/>
            <person name="Toyoda A."/>
            <person name="Oliveira C."/>
            <person name="Osipova E."/>
            <person name="Leigh N.D."/>
            <person name="Simon A."/>
            <person name="Yun M.H."/>
        </authorList>
    </citation>
    <scope>NUCLEOTIDE SEQUENCE</scope>
    <source>
        <strain evidence="2">20211129_DDA</strain>
        <tissue evidence="2">Liver</tissue>
    </source>
</reference>
<accession>A0AAV7WRP0</accession>
<evidence type="ECO:0000313" key="2">
    <source>
        <dbReference type="EMBL" id="KAJ1215440.1"/>
    </source>
</evidence>